<dbReference type="AlphaFoldDB" id="Q0C0H2"/>
<keyword evidence="2" id="KW-0812">Transmembrane</keyword>
<keyword evidence="2" id="KW-0472">Membrane</keyword>
<evidence type="ECO:0000256" key="1">
    <source>
        <dbReference type="SAM" id="MobiDB-lite"/>
    </source>
</evidence>
<feature type="transmembrane region" description="Helical" evidence="2">
    <location>
        <begin position="37"/>
        <end position="61"/>
    </location>
</feature>
<reference evidence="3 4" key="1">
    <citation type="journal article" date="2006" name="J. Bacteriol.">
        <title>Comparative genomic evidence for a close relationship between the dimorphic prosthecate bacteria Hyphomonas neptunium and Caulobacter crescentus.</title>
        <authorList>
            <person name="Badger J.H."/>
            <person name="Hoover T.R."/>
            <person name="Brun Y.V."/>
            <person name="Weiner R.M."/>
            <person name="Laub M.T."/>
            <person name="Alexandre G."/>
            <person name="Mrazek J."/>
            <person name="Ren Q."/>
            <person name="Paulsen I.T."/>
            <person name="Nelson K.E."/>
            <person name="Khouri H.M."/>
            <person name="Radune D."/>
            <person name="Sosa J."/>
            <person name="Dodson R.J."/>
            <person name="Sullivan S.A."/>
            <person name="Rosovitz M.J."/>
            <person name="Madupu R."/>
            <person name="Brinkac L.M."/>
            <person name="Durkin A.S."/>
            <person name="Daugherty S.C."/>
            <person name="Kothari S.P."/>
            <person name="Giglio M.G."/>
            <person name="Zhou L."/>
            <person name="Haft D.H."/>
            <person name="Selengut J.D."/>
            <person name="Davidsen T.M."/>
            <person name="Yang Q."/>
            <person name="Zafar N."/>
            <person name="Ward N.L."/>
        </authorList>
    </citation>
    <scope>NUCLEOTIDE SEQUENCE [LARGE SCALE GENOMIC DNA]</scope>
    <source>
        <strain evidence="3 4">ATCC 15444</strain>
    </source>
</reference>
<keyword evidence="4" id="KW-1185">Reference proteome</keyword>
<evidence type="ECO:0000313" key="4">
    <source>
        <dbReference type="Proteomes" id="UP000001959"/>
    </source>
</evidence>
<sequence>MVRRPTSSISGSRMDSADTLPDQAQTEAPKVSRFGPLVLAAQAAGVVAAAFLTSMAVAIFVPDGTDYAEASILKHNLLAADVPKKIVLVGGSNLAFGADSTVIEDVTSCPVVNMGMNGYFGVRFMLEEVKPDLRAGDIVVIAWEYDSFYKSVDGANTDLLMVTKANTDALQFLTPTQKLGVLGRYPYVAQQKIIRLLGDGYEAFAGLFGASEDHSDPTGIGAIESLGGFTPEGDLVSHLGKTWEFDLEDGLDVTNLPLDEDILPMMDAFVREMNTRGVNVMISWTPIIDDYYARHTAEIERLNAQMEEIPSFLIPRPARDFVFPPSQHFDTVYHLNAEGRAIRSKMVADDIVTVFGDDAFCDRQP</sequence>
<feature type="region of interest" description="Disordered" evidence="1">
    <location>
        <begin position="1"/>
        <end position="26"/>
    </location>
</feature>
<dbReference type="HOGENOM" id="CLU_070296_0_0_5"/>
<dbReference type="Proteomes" id="UP000001959">
    <property type="component" value="Chromosome"/>
</dbReference>
<gene>
    <name evidence="3" type="ordered locus">HNE_2073</name>
</gene>
<dbReference type="STRING" id="228405.HNE_2073"/>
<dbReference type="KEGG" id="hne:HNE_2073"/>
<evidence type="ECO:0000256" key="2">
    <source>
        <dbReference type="SAM" id="Phobius"/>
    </source>
</evidence>
<keyword evidence="2" id="KW-1133">Transmembrane helix</keyword>
<protein>
    <submittedName>
        <fullName evidence="3">Uncharacterized protein</fullName>
    </submittedName>
</protein>
<accession>Q0C0H2</accession>
<name>Q0C0H2_HYPNA</name>
<feature type="compositionally biased region" description="Polar residues" evidence="1">
    <location>
        <begin position="1"/>
        <end position="13"/>
    </location>
</feature>
<organism evidence="3 4">
    <name type="scientific">Hyphomonas neptunium (strain ATCC 15444)</name>
    <dbReference type="NCBI Taxonomy" id="228405"/>
    <lineage>
        <taxon>Bacteria</taxon>
        <taxon>Pseudomonadati</taxon>
        <taxon>Pseudomonadota</taxon>
        <taxon>Alphaproteobacteria</taxon>
        <taxon>Hyphomonadales</taxon>
        <taxon>Hyphomonadaceae</taxon>
        <taxon>Hyphomonas</taxon>
    </lineage>
</organism>
<dbReference type="EMBL" id="CP000158">
    <property type="protein sequence ID" value="ABI77262.1"/>
    <property type="molecule type" value="Genomic_DNA"/>
</dbReference>
<evidence type="ECO:0000313" key="3">
    <source>
        <dbReference type="EMBL" id="ABI77262.1"/>
    </source>
</evidence>
<proteinExistence type="predicted"/>